<gene>
    <name evidence="6" type="primary">cpdA</name>
    <name evidence="6" type="ORF">J0895_14985</name>
</gene>
<dbReference type="CDD" id="cd07402">
    <property type="entry name" value="MPP_GpdQ"/>
    <property type="match status" value="1"/>
</dbReference>
<keyword evidence="1" id="KW-0479">Metal-binding</keyword>
<dbReference type="Proteomes" id="UP000664844">
    <property type="component" value="Unassembled WGS sequence"/>
</dbReference>
<dbReference type="EC" id="3.1.4.53" evidence="6"/>
<reference evidence="6 7" key="1">
    <citation type="submission" date="2021-03" db="EMBL/GenBank/DDBJ databases">
        <title>Metabolic Capacity of the Antarctic Cyanobacterium Phormidium pseudopriestleyi that Sustains Oxygenic Photosynthesis in the Presence of Hydrogen Sulfide.</title>
        <authorList>
            <person name="Lumian J.E."/>
            <person name="Jungblut A.D."/>
            <person name="Dillon M.L."/>
            <person name="Hawes I."/>
            <person name="Doran P.T."/>
            <person name="Mackey T.J."/>
            <person name="Dick G.J."/>
            <person name="Grettenberger C.L."/>
            <person name="Sumner D.Y."/>
        </authorList>
    </citation>
    <scope>NUCLEOTIDE SEQUENCE [LARGE SCALE GENOMIC DNA]</scope>
    <source>
        <strain evidence="6 7">FRX01</strain>
    </source>
</reference>
<sequence>MLPASPLRLAQITDLHLFARPDRKLLGVPTLSSFEAVLRGLLSLNYARDILLLTGDLSQDETPESYQVLRDLIRPLQVPTYWIPGNHDNLSVMESVLTETPFYMDKSFSMGNWHFVLLNSQVPGADGGRLSGTSLEWLDWQLYKAGNHPTFIALHHPPFPVNSEWVDQINLENAEAFFAILDRYRNVKLVACGHVHQNLLFYRTNVAYFATPSTCIQFKPSSIEFALDDAAPGFRLFNLYPDGTWETKVERVPIAAQPDLTALGY</sequence>
<evidence type="ECO:0000313" key="7">
    <source>
        <dbReference type="Proteomes" id="UP000664844"/>
    </source>
</evidence>
<dbReference type="EMBL" id="JAFLQW010000398">
    <property type="protein sequence ID" value="MBO0350383.1"/>
    <property type="molecule type" value="Genomic_DNA"/>
</dbReference>
<protein>
    <submittedName>
        <fullName evidence="6">3',5'-cyclic-AMP phosphodiesterase</fullName>
        <ecNumber evidence="6">3.1.4.53</ecNumber>
    </submittedName>
</protein>
<keyword evidence="7" id="KW-1185">Reference proteome</keyword>
<dbReference type="InterPro" id="IPR004843">
    <property type="entry name" value="Calcineurin-like_PHP"/>
</dbReference>
<dbReference type="NCBIfam" id="NF008359">
    <property type="entry name" value="PRK11148.1"/>
    <property type="match status" value="1"/>
</dbReference>
<comment type="caution">
    <text evidence="6">The sequence shown here is derived from an EMBL/GenBank/DDBJ whole genome shotgun (WGS) entry which is preliminary data.</text>
</comment>
<dbReference type="SUPFAM" id="SSF56300">
    <property type="entry name" value="Metallo-dependent phosphatases"/>
    <property type="match status" value="1"/>
</dbReference>
<evidence type="ECO:0000256" key="4">
    <source>
        <dbReference type="ARBA" id="ARBA00025742"/>
    </source>
</evidence>
<evidence type="ECO:0000256" key="3">
    <source>
        <dbReference type="ARBA" id="ARBA00023004"/>
    </source>
</evidence>
<dbReference type="InterPro" id="IPR029052">
    <property type="entry name" value="Metallo-depent_PP-like"/>
</dbReference>
<evidence type="ECO:0000259" key="5">
    <source>
        <dbReference type="Pfam" id="PF00149"/>
    </source>
</evidence>
<evidence type="ECO:0000256" key="2">
    <source>
        <dbReference type="ARBA" id="ARBA00022801"/>
    </source>
</evidence>
<comment type="similarity">
    <text evidence="4">Belongs to the cyclic nucleotide phosphodiesterase class-III family.</text>
</comment>
<dbReference type="InterPro" id="IPR026575">
    <property type="entry name" value="GpdQ/CpdA-like"/>
</dbReference>
<dbReference type="RefSeq" id="WP_207088863.1">
    <property type="nucleotide sequence ID" value="NZ_JAFLQW010000398.1"/>
</dbReference>
<name>A0ABS3FTJ8_9CYAN</name>
<keyword evidence="3" id="KW-0408">Iron</keyword>
<evidence type="ECO:0000313" key="6">
    <source>
        <dbReference type="EMBL" id="MBO0350383.1"/>
    </source>
</evidence>
<organism evidence="6 7">
    <name type="scientific">Phormidium pseudopriestleyi FRX01</name>
    <dbReference type="NCBI Taxonomy" id="1759528"/>
    <lineage>
        <taxon>Bacteria</taxon>
        <taxon>Bacillati</taxon>
        <taxon>Cyanobacteriota</taxon>
        <taxon>Cyanophyceae</taxon>
        <taxon>Oscillatoriophycideae</taxon>
        <taxon>Oscillatoriales</taxon>
        <taxon>Oscillatoriaceae</taxon>
        <taxon>Phormidium</taxon>
    </lineage>
</organism>
<proteinExistence type="inferred from homology"/>
<keyword evidence="2 6" id="KW-0378">Hydrolase</keyword>
<dbReference type="GO" id="GO:0004115">
    <property type="term" value="F:3',5'-cyclic-AMP phosphodiesterase activity"/>
    <property type="evidence" value="ECO:0007669"/>
    <property type="project" value="UniProtKB-EC"/>
</dbReference>
<dbReference type="Gene3D" id="3.60.21.10">
    <property type="match status" value="1"/>
</dbReference>
<feature type="domain" description="Calcineurin-like phosphoesterase" evidence="5">
    <location>
        <begin position="7"/>
        <end position="197"/>
    </location>
</feature>
<evidence type="ECO:0000256" key="1">
    <source>
        <dbReference type="ARBA" id="ARBA00022723"/>
    </source>
</evidence>
<dbReference type="PANTHER" id="PTHR42988">
    <property type="entry name" value="PHOSPHOHYDROLASE"/>
    <property type="match status" value="1"/>
</dbReference>
<dbReference type="PANTHER" id="PTHR42988:SF2">
    <property type="entry name" value="CYCLIC NUCLEOTIDE PHOSPHODIESTERASE CBUA0032-RELATED"/>
    <property type="match status" value="1"/>
</dbReference>
<accession>A0ABS3FTJ8</accession>
<dbReference type="Pfam" id="PF00149">
    <property type="entry name" value="Metallophos"/>
    <property type="match status" value="1"/>
</dbReference>
<dbReference type="InterPro" id="IPR050884">
    <property type="entry name" value="CNP_phosphodiesterase-III"/>
</dbReference>